<reference evidence="8" key="1">
    <citation type="submission" date="2025-08" db="UniProtKB">
        <authorList>
            <consortium name="RefSeq"/>
        </authorList>
    </citation>
    <scope>IDENTIFICATION</scope>
</reference>
<evidence type="ECO:0000256" key="6">
    <source>
        <dbReference type="SAM" id="Phobius"/>
    </source>
</evidence>
<keyword evidence="7" id="KW-1185">Reference proteome</keyword>
<dbReference type="PANTHER" id="PTHR32001">
    <property type="entry name" value="KERATINOCYTE-ASSOCIATED PROTEIN 2"/>
    <property type="match status" value="1"/>
</dbReference>
<dbReference type="AlphaFoldDB" id="A0AAJ6YGV5"/>
<keyword evidence="3 6" id="KW-0812">Transmembrane</keyword>
<feature type="transmembrane region" description="Helical" evidence="6">
    <location>
        <begin position="75"/>
        <end position="107"/>
    </location>
</feature>
<dbReference type="GO" id="GO:0016020">
    <property type="term" value="C:membrane"/>
    <property type="evidence" value="ECO:0007669"/>
    <property type="project" value="UniProtKB-SubCell"/>
</dbReference>
<organism evidence="7 8">
    <name type="scientific">Ceratosolen solmsi marchali</name>
    <dbReference type="NCBI Taxonomy" id="326594"/>
    <lineage>
        <taxon>Eukaryota</taxon>
        <taxon>Metazoa</taxon>
        <taxon>Ecdysozoa</taxon>
        <taxon>Arthropoda</taxon>
        <taxon>Hexapoda</taxon>
        <taxon>Insecta</taxon>
        <taxon>Pterygota</taxon>
        <taxon>Neoptera</taxon>
        <taxon>Endopterygota</taxon>
        <taxon>Hymenoptera</taxon>
        <taxon>Apocrita</taxon>
        <taxon>Proctotrupomorpha</taxon>
        <taxon>Chalcidoidea</taxon>
        <taxon>Agaonidae</taxon>
        <taxon>Agaoninae</taxon>
        <taxon>Ceratosolen</taxon>
    </lineage>
</organism>
<dbReference type="Proteomes" id="UP000695007">
    <property type="component" value="Unplaced"/>
</dbReference>
<dbReference type="Pfam" id="PF09775">
    <property type="entry name" value="Keratin_assoc"/>
    <property type="match status" value="1"/>
</dbReference>
<dbReference type="InterPro" id="IPR018614">
    <property type="entry name" value="KRTCAP2"/>
</dbReference>
<protein>
    <submittedName>
        <fullName evidence="8">Protein KRTCAP2 homolog</fullName>
    </submittedName>
</protein>
<evidence type="ECO:0000256" key="5">
    <source>
        <dbReference type="ARBA" id="ARBA00023136"/>
    </source>
</evidence>
<evidence type="ECO:0000313" key="7">
    <source>
        <dbReference type="Proteomes" id="UP000695007"/>
    </source>
</evidence>
<evidence type="ECO:0000256" key="3">
    <source>
        <dbReference type="ARBA" id="ARBA00022692"/>
    </source>
</evidence>
<dbReference type="PANTHER" id="PTHR32001:SF1">
    <property type="entry name" value="KERATINOCYTE-ASSOCIATED PROTEIN 2"/>
    <property type="match status" value="1"/>
</dbReference>
<dbReference type="RefSeq" id="XP_011497831.1">
    <property type="nucleotide sequence ID" value="XM_011499529.1"/>
</dbReference>
<evidence type="ECO:0000256" key="1">
    <source>
        <dbReference type="ARBA" id="ARBA00004141"/>
    </source>
</evidence>
<name>A0AAJ6YGV5_9HYME</name>
<dbReference type="KEGG" id="csol:105362167"/>
<sequence>MAVTSKVSLILSSILTVLLFSGMQMYKTWLISSKLHIILGGYMGSLIFLFLLTAFGNLEAVLFGKSFQLKLPEVFISLIVSLVASGLIHRVATTTCFIFSIVALYYINRISQETYSMSVPTVNIHMKKKK</sequence>
<gene>
    <name evidence="8" type="primary">LOC105362167</name>
</gene>
<accession>A0AAJ6YGV5</accession>
<evidence type="ECO:0000256" key="4">
    <source>
        <dbReference type="ARBA" id="ARBA00022989"/>
    </source>
</evidence>
<evidence type="ECO:0000256" key="2">
    <source>
        <dbReference type="ARBA" id="ARBA00007279"/>
    </source>
</evidence>
<evidence type="ECO:0000313" key="8">
    <source>
        <dbReference type="RefSeq" id="XP_011497831.1"/>
    </source>
</evidence>
<comment type="similarity">
    <text evidence="2">Belongs to the KRTCAP2 family.</text>
</comment>
<proteinExistence type="inferred from homology"/>
<feature type="transmembrane region" description="Helical" evidence="6">
    <location>
        <begin position="35"/>
        <end position="55"/>
    </location>
</feature>
<feature type="transmembrane region" description="Helical" evidence="6">
    <location>
        <begin position="6"/>
        <end position="23"/>
    </location>
</feature>
<keyword evidence="4 6" id="KW-1133">Transmembrane helix</keyword>
<comment type="subcellular location">
    <subcellularLocation>
        <location evidence="1">Membrane</location>
        <topology evidence="1">Multi-pass membrane protein</topology>
    </subcellularLocation>
</comment>
<keyword evidence="5 6" id="KW-0472">Membrane</keyword>
<dbReference type="GeneID" id="105362167"/>